<accession>A0A482WR22</accession>
<dbReference type="Proteomes" id="UP000291343">
    <property type="component" value="Unassembled WGS sequence"/>
</dbReference>
<evidence type="ECO:0000313" key="3">
    <source>
        <dbReference type="EMBL" id="RZF35963.1"/>
    </source>
</evidence>
<keyword evidence="2" id="KW-0812">Transmembrane</keyword>
<feature type="compositionally biased region" description="Basic residues" evidence="1">
    <location>
        <begin position="129"/>
        <end position="147"/>
    </location>
</feature>
<evidence type="ECO:0000256" key="1">
    <source>
        <dbReference type="SAM" id="MobiDB-lite"/>
    </source>
</evidence>
<feature type="region of interest" description="Disordered" evidence="1">
    <location>
        <begin position="129"/>
        <end position="165"/>
    </location>
</feature>
<keyword evidence="2" id="KW-0472">Membrane</keyword>
<dbReference type="OrthoDB" id="8187913at2759"/>
<reference evidence="3 4" key="1">
    <citation type="journal article" date="2017" name="Gigascience">
        <title>Genome sequence of the small brown planthopper, Laodelphax striatellus.</title>
        <authorList>
            <person name="Zhu J."/>
            <person name="Jiang F."/>
            <person name="Wang X."/>
            <person name="Yang P."/>
            <person name="Bao Y."/>
            <person name="Zhao W."/>
            <person name="Wang W."/>
            <person name="Lu H."/>
            <person name="Wang Q."/>
            <person name="Cui N."/>
            <person name="Li J."/>
            <person name="Chen X."/>
            <person name="Luo L."/>
            <person name="Yu J."/>
            <person name="Kang L."/>
            <person name="Cui F."/>
        </authorList>
    </citation>
    <scope>NUCLEOTIDE SEQUENCE [LARGE SCALE GENOMIC DNA]</scope>
    <source>
        <strain evidence="3">Lst14</strain>
    </source>
</reference>
<proteinExistence type="predicted"/>
<evidence type="ECO:0000256" key="2">
    <source>
        <dbReference type="SAM" id="Phobius"/>
    </source>
</evidence>
<comment type="caution">
    <text evidence="3">The sequence shown here is derived from an EMBL/GenBank/DDBJ whole genome shotgun (WGS) entry which is preliminary data.</text>
</comment>
<sequence length="341" mass="37574">MQIAPCSRTTAIYFGATLLSFFIILLLSNTRLPEANADVPNTNLLHSVIKILNRYINTTNNATMIHRRSHGTTMSSHPVDVTSSSSLSASPRRSLLWLTITSEQSNSSLADDQPIRSLSSQNTLPHTIRHHGKHHKINSSNHWHRHKFPDSKSTSTSSTTPPPTLLNFSTINSNNIIVNTVSDGYNNSFSDRSSDVKQTAICYNTNEVLIIIGLTCFLNFTFIMLVMTCVHFCSAAGNGSKVADYPRLESLVLGDSELSSKRTSSSGGIENIPNLHEHTDSVPLLFRPSSDSMVSLQSLSTSFCPLLRTRPSFSPLVQESTCYLDCKIPPSLSMENLLFTN</sequence>
<name>A0A482WR22_LAOST</name>
<gene>
    <name evidence="3" type="ORF">LSTR_LSTR005376</name>
</gene>
<keyword evidence="2" id="KW-1133">Transmembrane helix</keyword>
<organism evidence="3 4">
    <name type="scientific">Laodelphax striatellus</name>
    <name type="common">Small brown planthopper</name>
    <name type="synonym">Delphax striatella</name>
    <dbReference type="NCBI Taxonomy" id="195883"/>
    <lineage>
        <taxon>Eukaryota</taxon>
        <taxon>Metazoa</taxon>
        <taxon>Ecdysozoa</taxon>
        <taxon>Arthropoda</taxon>
        <taxon>Hexapoda</taxon>
        <taxon>Insecta</taxon>
        <taxon>Pterygota</taxon>
        <taxon>Neoptera</taxon>
        <taxon>Paraneoptera</taxon>
        <taxon>Hemiptera</taxon>
        <taxon>Auchenorrhyncha</taxon>
        <taxon>Fulgoroidea</taxon>
        <taxon>Delphacidae</taxon>
        <taxon>Criomorphinae</taxon>
        <taxon>Laodelphax</taxon>
    </lineage>
</organism>
<feature type="transmembrane region" description="Helical" evidence="2">
    <location>
        <begin position="12"/>
        <end position="28"/>
    </location>
</feature>
<keyword evidence="4" id="KW-1185">Reference proteome</keyword>
<feature type="transmembrane region" description="Helical" evidence="2">
    <location>
        <begin position="208"/>
        <end position="233"/>
    </location>
</feature>
<dbReference type="EMBL" id="QKKF02027185">
    <property type="protein sequence ID" value="RZF35963.1"/>
    <property type="molecule type" value="Genomic_DNA"/>
</dbReference>
<dbReference type="AlphaFoldDB" id="A0A482WR22"/>
<evidence type="ECO:0000313" key="4">
    <source>
        <dbReference type="Proteomes" id="UP000291343"/>
    </source>
</evidence>
<protein>
    <submittedName>
        <fullName evidence="3">Uncharacterized protein</fullName>
    </submittedName>
</protein>
<dbReference type="InParanoid" id="A0A482WR22"/>